<accession>A0A4Z0NVH7</accession>
<feature type="signal peptide" evidence="4">
    <location>
        <begin position="1"/>
        <end position="30"/>
    </location>
</feature>
<comment type="caution">
    <text evidence="6">The sequence shown here is derived from an EMBL/GenBank/DDBJ whole genome shotgun (WGS) entry which is preliminary data.</text>
</comment>
<dbReference type="RefSeq" id="WP_135413761.1">
    <property type="nucleotide sequence ID" value="NZ_SRLB01000004.1"/>
</dbReference>
<dbReference type="OrthoDB" id="5794591at2"/>
<dbReference type="Proteomes" id="UP000297535">
    <property type="component" value="Unassembled WGS sequence"/>
</dbReference>
<gene>
    <name evidence="6" type="ORF">EU555_06040</name>
</gene>
<evidence type="ECO:0000313" key="7">
    <source>
        <dbReference type="Proteomes" id="UP000297535"/>
    </source>
</evidence>
<dbReference type="PANTHER" id="PTHR30483">
    <property type="entry name" value="LEUCINE-SPECIFIC-BINDING PROTEIN"/>
    <property type="match status" value="1"/>
</dbReference>
<dbReference type="Gene3D" id="3.40.50.2300">
    <property type="match status" value="2"/>
</dbReference>
<evidence type="ECO:0000256" key="4">
    <source>
        <dbReference type="SAM" id="SignalP"/>
    </source>
</evidence>
<dbReference type="InterPro" id="IPR028082">
    <property type="entry name" value="Peripla_BP_I"/>
</dbReference>
<keyword evidence="3" id="KW-0813">Transport</keyword>
<keyword evidence="2 4" id="KW-0732">Signal</keyword>
<organism evidence="6 7">
    <name type="scientific">Methylobacterium nonmethylotrophicum</name>
    <dbReference type="NCBI Taxonomy" id="1141884"/>
    <lineage>
        <taxon>Bacteria</taxon>
        <taxon>Pseudomonadati</taxon>
        <taxon>Pseudomonadota</taxon>
        <taxon>Alphaproteobacteria</taxon>
        <taxon>Hyphomicrobiales</taxon>
        <taxon>Methylobacteriaceae</taxon>
        <taxon>Methylobacterium</taxon>
    </lineage>
</organism>
<evidence type="ECO:0000256" key="1">
    <source>
        <dbReference type="ARBA" id="ARBA00010062"/>
    </source>
</evidence>
<dbReference type="AlphaFoldDB" id="A0A4Z0NVH7"/>
<dbReference type="EMBL" id="SRLB01000004">
    <property type="protein sequence ID" value="TGE01157.1"/>
    <property type="molecule type" value="Genomic_DNA"/>
</dbReference>
<dbReference type="InterPro" id="IPR051010">
    <property type="entry name" value="BCAA_transport"/>
</dbReference>
<evidence type="ECO:0000256" key="2">
    <source>
        <dbReference type="ARBA" id="ARBA00022729"/>
    </source>
</evidence>
<dbReference type="GO" id="GO:0006865">
    <property type="term" value="P:amino acid transport"/>
    <property type="evidence" value="ECO:0007669"/>
    <property type="project" value="UniProtKB-KW"/>
</dbReference>
<evidence type="ECO:0000259" key="5">
    <source>
        <dbReference type="Pfam" id="PF13458"/>
    </source>
</evidence>
<keyword evidence="3" id="KW-0029">Amino-acid transport</keyword>
<sequence length="415" mass="44240">MPRFVTRAHPLRAALLAAAALCALAAPARAAEPRLSDGKLKLAVLNDMSSVYADSTGRGSVIAAEMAVKDFGGTLDGKPIEVVFADHQNKPDVGSNIARQWYDREGVDVILDVPTSSVALAVQQVAKEKGKLLIVSGGGTSDLTGPQCSPTGIQWTYDTYALSHVSGNAAVKKGLDTWAFVTADYAFGHALERDAIAEVKRSGGKVVSTVRAPFATADFSSFLLQAQGSGAKLIAFANAGGDTVNAIKQAHEFGLVQGGQTLLALLINIDDVHSLGIEVAQNLLLTTAFYWDRTPETRAFGTRFKEKAGLMPTMHQAGVYSSVLHYLKAVQAAGTDDARTVIAKMREMPVNDMFATNGRIREDGRMVHDMYLMQVKTPKESTGEWDLYKLVATVPGDEAFRPLAEGGCPLVTAAK</sequence>
<dbReference type="SUPFAM" id="SSF53822">
    <property type="entry name" value="Periplasmic binding protein-like I"/>
    <property type="match status" value="1"/>
</dbReference>
<keyword evidence="7" id="KW-1185">Reference proteome</keyword>
<evidence type="ECO:0000256" key="3">
    <source>
        <dbReference type="ARBA" id="ARBA00022970"/>
    </source>
</evidence>
<dbReference type="InterPro" id="IPR028081">
    <property type="entry name" value="Leu-bd"/>
</dbReference>
<evidence type="ECO:0000313" key="6">
    <source>
        <dbReference type="EMBL" id="TGE01157.1"/>
    </source>
</evidence>
<dbReference type="PANTHER" id="PTHR30483:SF6">
    <property type="entry name" value="PERIPLASMIC BINDING PROTEIN OF ABC TRANSPORTER FOR NATURAL AMINO ACIDS"/>
    <property type="match status" value="1"/>
</dbReference>
<feature type="domain" description="Leucine-binding protein" evidence="5">
    <location>
        <begin position="40"/>
        <end position="376"/>
    </location>
</feature>
<comment type="similarity">
    <text evidence="1">Belongs to the leucine-binding protein family.</text>
</comment>
<reference evidence="6 7" key="1">
    <citation type="submission" date="2019-04" db="EMBL/GenBank/DDBJ databases">
        <authorList>
            <person name="Feng G."/>
            <person name="Zhu H."/>
        </authorList>
    </citation>
    <scope>NUCLEOTIDE SEQUENCE [LARGE SCALE GENOMIC DNA]</scope>
    <source>
        <strain evidence="6 7">6HR-1</strain>
    </source>
</reference>
<protein>
    <submittedName>
        <fullName evidence="6">ABC transporter substrate-binding protein</fullName>
    </submittedName>
</protein>
<proteinExistence type="inferred from homology"/>
<name>A0A4Z0NVH7_9HYPH</name>
<feature type="chain" id="PRO_5021376265" evidence="4">
    <location>
        <begin position="31"/>
        <end position="415"/>
    </location>
</feature>
<dbReference type="Pfam" id="PF13458">
    <property type="entry name" value="Peripla_BP_6"/>
    <property type="match status" value="1"/>
</dbReference>
<dbReference type="CDD" id="cd06327">
    <property type="entry name" value="PBP1_SBP-like"/>
    <property type="match status" value="1"/>
</dbReference>